<keyword evidence="14 21" id="KW-0505">Motor protein</keyword>
<evidence type="ECO:0000256" key="6">
    <source>
        <dbReference type="ARBA" id="ARBA00022527"/>
    </source>
</evidence>
<dbReference type="PROSITE" id="PS00107">
    <property type="entry name" value="PROTEIN_KINASE_ATP"/>
    <property type="match status" value="1"/>
</dbReference>
<dbReference type="PANTHER" id="PTHR46256">
    <property type="entry name" value="AGAP011099-PA"/>
    <property type="match status" value="1"/>
</dbReference>
<dbReference type="EnsemblMetazoa" id="XM_014391790.2">
    <property type="protein sequence ID" value="XP_014247276.1"/>
    <property type="gene ID" value="LOC106665391"/>
</dbReference>
<dbReference type="Gene3D" id="1.20.120.720">
    <property type="entry name" value="Myosin VI head, motor domain, U50 subdomain"/>
    <property type="match status" value="1"/>
</dbReference>
<evidence type="ECO:0000259" key="23">
    <source>
        <dbReference type="PROSITE" id="PS50011"/>
    </source>
</evidence>
<keyword evidence="16" id="KW-0206">Cytoskeleton</keyword>
<keyword evidence="8" id="KW-0808">Transferase</keyword>
<feature type="binding site" evidence="22">
    <location>
        <position position="52"/>
    </location>
    <ligand>
        <name>ATP</name>
        <dbReference type="ChEBI" id="CHEBI:30616"/>
    </ligand>
</feature>
<keyword evidence="9" id="KW-0677">Repeat</keyword>
<dbReference type="SUPFAM" id="SSF56112">
    <property type="entry name" value="Protein kinase-like (PK-like)"/>
    <property type="match status" value="1"/>
</dbReference>
<dbReference type="EC" id="2.7.11.1" evidence="4"/>
<keyword evidence="26" id="KW-1185">Reference proteome</keyword>
<dbReference type="InterPro" id="IPR052409">
    <property type="entry name" value="Myosin-III_kinase_activity"/>
</dbReference>
<keyword evidence="6" id="KW-0723">Serine/threonine-protein kinase</keyword>
<comment type="catalytic activity">
    <reaction evidence="19">
        <text>L-threonyl-[protein] + ATP = O-phospho-L-threonyl-[protein] + ADP + H(+)</text>
        <dbReference type="Rhea" id="RHEA:46608"/>
        <dbReference type="Rhea" id="RHEA-COMP:11060"/>
        <dbReference type="Rhea" id="RHEA-COMP:11605"/>
        <dbReference type="ChEBI" id="CHEBI:15378"/>
        <dbReference type="ChEBI" id="CHEBI:30013"/>
        <dbReference type="ChEBI" id="CHEBI:30616"/>
        <dbReference type="ChEBI" id="CHEBI:61977"/>
        <dbReference type="ChEBI" id="CHEBI:456216"/>
        <dbReference type="EC" id="2.7.11.1"/>
    </reaction>
</comment>
<evidence type="ECO:0000256" key="11">
    <source>
        <dbReference type="ARBA" id="ARBA00022777"/>
    </source>
</evidence>
<dbReference type="Proteomes" id="UP000494040">
    <property type="component" value="Unassembled WGS sequence"/>
</dbReference>
<feature type="domain" description="Protein kinase" evidence="23">
    <location>
        <begin position="23"/>
        <end position="288"/>
    </location>
</feature>
<dbReference type="SMART" id="SM00015">
    <property type="entry name" value="IQ"/>
    <property type="match status" value="2"/>
</dbReference>
<dbReference type="PRINTS" id="PR00193">
    <property type="entry name" value="MYOSINHEAVY"/>
</dbReference>
<dbReference type="GO" id="GO:0016459">
    <property type="term" value="C:myosin complex"/>
    <property type="evidence" value="ECO:0007669"/>
    <property type="project" value="UniProtKB-KW"/>
</dbReference>
<dbReference type="Gene3D" id="3.40.850.10">
    <property type="entry name" value="Kinesin motor domain"/>
    <property type="match status" value="1"/>
</dbReference>
<dbReference type="GeneID" id="106665391"/>
<dbReference type="EnsemblMetazoa" id="XM_014391789.2">
    <property type="protein sequence ID" value="XP_014247275.1"/>
    <property type="gene ID" value="LOC106665391"/>
</dbReference>
<evidence type="ECO:0000256" key="8">
    <source>
        <dbReference type="ARBA" id="ARBA00022679"/>
    </source>
</evidence>
<keyword evidence="7" id="KW-0716">Sensory transduction</keyword>
<keyword evidence="5" id="KW-0963">Cytoplasm</keyword>
<evidence type="ECO:0000256" key="2">
    <source>
        <dbReference type="ARBA" id="ARBA00004316"/>
    </source>
</evidence>
<evidence type="ECO:0000256" key="3">
    <source>
        <dbReference type="ARBA" id="ARBA00006998"/>
    </source>
</evidence>
<evidence type="ECO:0000313" key="25">
    <source>
        <dbReference type="EnsemblMetazoa" id="XP_014247275.1"/>
    </source>
</evidence>
<dbReference type="Gene3D" id="1.10.510.10">
    <property type="entry name" value="Transferase(Phosphotransferase) domain 1"/>
    <property type="match status" value="1"/>
</dbReference>
<dbReference type="GO" id="GO:0004674">
    <property type="term" value="F:protein serine/threonine kinase activity"/>
    <property type="evidence" value="ECO:0007669"/>
    <property type="project" value="UniProtKB-KW"/>
</dbReference>
<keyword evidence="18" id="KW-0844">Vision</keyword>
<dbReference type="Gene3D" id="1.20.5.190">
    <property type="match status" value="1"/>
</dbReference>
<name>A0A8I6RPL8_CIMLE</name>
<dbReference type="Gene3D" id="1.10.10.820">
    <property type="match status" value="1"/>
</dbReference>
<evidence type="ECO:0000256" key="17">
    <source>
        <dbReference type="ARBA" id="ARBA00023273"/>
    </source>
</evidence>
<evidence type="ECO:0000256" key="1">
    <source>
        <dbReference type="ARBA" id="ARBA00004245"/>
    </source>
</evidence>
<evidence type="ECO:0000259" key="24">
    <source>
        <dbReference type="PROSITE" id="PS51456"/>
    </source>
</evidence>
<evidence type="ECO:0000256" key="9">
    <source>
        <dbReference type="ARBA" id="ARBA00022737"/>
    </source>
</evidence>
<dbReference type="GO" id="GO:0007601">
    <property type="term" value="P:visual perception"/>
    <property type="evidence" value="ECO:0007669"/>
    <property type="project" value="UniProtKB-KW"/>
</dbReference>
<dbReference type="SMART" id="SM00220">
    <property type="entry name" value="S_TKc"/>
    <property type="match status" value="1"/>
</dbReference>
<feature type="domain" description="Myosin motor" evidence="24">
    <location>
        <begin position="339"/>
        <end position="1035"/>
    </location>
</feature>
<comment type="similarity">
    <text evidence="21">Belongs to the TRAFAC class myosin-kinesin ATPase superfamily. Myosin family.</text>
</comment>
<dbReference type="PROSITE" id="PS50096">
    <property type="entry name" value="IQ"/>
    <property type="match status" value="2"/>
</dbReference>
<comment type="similarity">
    <text evidence="3">In the C-terminal section; belongs to the TRAFAC class myosin-kinesin ATPase superfamily. Myosin family.</text>
</comment>
<dbReference type="PANTHER" id="PTHR46256:SF3">
    <property type="entry name" value="MYOSIN MOTOR DOMAIN-CONTAINING PROTEIN"/>
    <property type="match status" value="1"/>
</dbReference>
<comment type="catalytic activity">
    <reaction evidence="20">
        <text>L-seryl-[protein] + ATP = O-phospho-L-seryl-[protein] + ADP + H(+)</text>
        <dbReference type="Rhea" id="RHEA:17989"/>
        <dbReference type="Rhea" id="RHEA-COMP:9863"/>
        <dbReference type="Rhea" id="RHEA-COMP:11604"/>
        <dbReference type="ChEBI" id="CHEBI:15378"/>
        <dbReference type="ChEBI" id="CHEBI:29999"/>
        <dbReference type="ChEBI" id="CHEBI:30616"/>
        <dbReference type="ChEBI" id="CHEBI:83421"/>
        <dbReference type="ChEBI" id="CHEBI:456216"/>
        <dbReference type="EC" id="2.7.11.1"/>
    </reaction>
</comment>
<evidence type="ECO:0000256" key="19">
    <source>
        <dbReference type="ARBA" id="ARBA00047899"/>
    </source>
</evidence>
<evidence type="ECO:0000256" key="13">
    <source>
        <dbReference type="ARBA" id="ARBA00023123"/>
    </source>
</evidence>
<dbReference type="InterPro" id="IPR008271">
    <property type="entry name" value="Ser/Thr_kinase_AS"/>
</dbReference>
<evidence type="ECO:0000256" key="15">
    <source>
        <dbReference type="ARBA" id="ARBA00023203"/>
    </source>
</evidence>
<comment type="subcellular location">
    <subcellularLocation>
        <location evidence="2">Cell projection</location>
    </subcellularLocation>
    <subcellularLocation>
        <location evidence="1">Cytoplasm</location>
        <location evidence="1">Cytoskeleton</location>
    </subcellularLocation>
</comment>
<evidence type="ECO:0000256" key="18">
    <source>
        <dbReference type="ARBA" id="ARBA00023305"/>
    </source>
</evidence>
<keyword evidence="15 21" id="KW-0009">Actin-binding</keyword>
<reference evidence="25" key="1">
    <citation type="submission" date="2022-01" db="UniProtKB">
        <authorList>
            <consortium name="EnsemblMetazoa"/>
        </authorList>
    </citation>
    <scope>IDENTIFICATION</scope>
</reference>
<dbReference type="GO" id="GO:0042995">
    <property type="term" value="C:cell projection"/>
    <property type="evidence" value="ECO:0007669"/>
    <property type="project" value="UniProtKB-SubCell"/>
</dbReference>
<dbReference type="InterPro" id="IPR017441">
    <property type="entry name" value="Protein_kinase_ATP_BS"/>
</dbReference>
<dbReference type="Gene3D" id="1.20.58.530">
    <property type="match status" value="1"/>
</dbReference>
<protein>
    <recommendedName>
        <fullName evidence="4">non-specific serine/threonine protein kinase</fullName>
        <ecNumber evidence="4">2.7.11.1</ecNumber>
    </recommendedName>
</protein>
<evidence type="ECO:0000256" key="21">
    <source>
        <dbReference type="PROSITE-ProRule" id="PRU00782"/>
    </source>
</evidence>
<dbReference type="GO" id="GO:0003779">
    <property type="term" value="F:actin binding"/>
    <property type="evidence" value="ECO:0007669"/>
    <property type="project" value="UniProtKB-KW"/>
</dbReference>
<dbReference type="Gene3D" id="6.20.240.20">
    <property type="match status" value="1"/>
</dbReference>
<evidence type="ECO:0000256" key="4">
    <source>
        <dbReference type="ARBA" id="ARBA00012513"/>
    </source>
</evidence>
<dbReference type="Pfam" id="PF00069">
    <property type="entry name" value="Pkinase"/>
    <property type="match status" value="1"/>
</dbReference>
<feature type="binding site" evidence="21">
    <location>
        <begin position="432"/>
        <end position="439"/>
    </location>
    <ligand>
        <name>ATP</name>
        <dbReference type="ChEBI" id="CHEBI:30616"/>
    </ligand>
</feature>
<dbReference type="GO" id="GO:0005737">
    <property type="term" value="C:cytoplasm"/>
    <property type="evidence" value="ECO:0007669"/>
    <property type="project" value="UniProtKB-ARBA"/>
</dbReference>
<dbReference type="InterPro" id="IPR011009">
    <property type="entry name" value="Kinase-like_dom_sf"/>
</dbReference>
<feature type="region of interest" description="Actin-binding" evidence="21">
    <location>
        <begin position="916"/>
        <end position="938"/>
    </location>
</feature>
<dbReference type="InterPro" id="IPR027417">
    <property type="entry name" value="P-loop_NTPase"/>
</dbReference>
<evidence type="ECO:0000256" key="7">
    <source>
        <dbReference type="ARBA" id="ARBA00022606"/>
    </source>
</evidence>
<dbReference type="RefSeq" id="XP_014247276.1">
    <property type="nucleotide sequence ID" value="XM_014391790.2"/>
</dbReference>
<dbReference type="SMART" id="SM00242">
    <property type="entry name" value="MYSc"/>
    <property type="match status" value="1"/>
</dbReference>
<dbReference type="InterPro" id="IPR001609">
    <property type="entry name" value="Myosin_head_motor_dom-like"/>
</dbReference>
<dbReference type="SUPFAM" id="SSF52540">
    <property type="entry name" value="P-loop containing nucleoside triphosphate hydrolases"/>
    <property type="match status" value="1"/>
</dbReference>
<accession>A0A8I6RPL8</accession>
<dbReference type="InterPro" id="IPR000048">
    <property type="entry name" value="IQ_motif_EF-hand-BS"/>
</dbReference>
<evidence type="ECO:0000313" key="26">
    <source>
        <dbReference type="Proteomes" id="UP000494040"/>
    </source>
</evidence>
<evidence type="ECO:0000256" key="14">
    <source>
        <dbReference type="ARBA" id="ARBA00023175"/>
    </source>
</evidence>
<evidence type="ECO:0000256" key="5">
    <source>
        <dbReference type="ARBA" id="ARBA00022490"/>
    </source>
</evidence>
<dbReference type="FunFam" id="1.20.58.530:FF:000010">
    <property type="entry name" value="Myosin IIIA"/>
    <property type="match status" value="1"/>
</dbReference>
<evidence type="ECO:0000256" key="12">
    <source>
        <dbReference type="ARBA" id="ARBA00022840"/>
    </source>
</evidence>
<dbReference type="RefSeq" id="XP_014247275.1">
    <property type="nucleotide sequence ID" value="XM_014391789.2"/>
</dbReference>
<keyword evidence="17" id="KW-0966">Cell projection</keyword>
<keyword evidence="13 21" id="KW-0518">Myosin</keyword>
<evidence type="ECO:0000256" key="10">
    <source>
        <dbReference type="ARBA" id="ARBA00022741"/>
    </source>
</evidence>
<dbReference type="PROSITE" id="PS51456">
    <property type="entry name" value="MYOSIN_MOTOR"/>
    <property type="match status" value="1"/>
</dbReference>
<dbReference type="InterPro" id="IPR036961">
    <property type="entry name" value="Kinesin_motor_dom_sf"/>
</dbReference>
<dbReference type="PROSITE" id="PS50011">
    <property type="entry name" value="PROTEIN_KINASE_DOM"/>
    <property type="match status" value="1"/>
</dbReference>
<proteinExistence type="inferred from homology"/>
<dbReference type="PROSITE" id="PS00108">
    <property type="entry name" value="PROTEIN_KINASE_ST"/>
    <property type="match status" value="1"/>
</dbReference>
<evidence type="ECO:0000256" key="20">
    <source>
        <dbReference type="ARBA" id="ARBA00048679"/>
    </source>
</evidence>
<dbReference type="KEGG" id="clec:106665391"/>
<dbReference type="OrthoDB" id="6108017at2759"/>
<keyword evidence="11" id="KW-0418">Kinase</keyword>
<evidence type="ECO:0000256" key="16">
    <source>
        <dbReference type="ARBA" id="ARBA00023212"/>
    </source>
</evidence>
<dbReference type="FunFam" id="1.10.510.10:FF:000421">
    <property type="entry name" value="Serine/threonine-protein kinase PAK 6"/>
    <property type="match status" value="1"/>
</dbReference>
<dbReference type="InterPro" id="IPR000719">
    <property type="entry name" value="Prot_kinase_dom"/>
</dbReference>
<dbReference type="GO" id="GO:0030832">
    <property type="term" value="P:regulation of actin filament length"/>
    <property type="evidence" value="ECO:0007669"/>
    <property type="project" value="TreeGrafter"/>
</dbReference>
<keyword evidence="12 21" id="KW-0067">ATP-binding</keyword>
<dbReference type="Pfam" id="PF00063">
    <property type="entry name" value="Myosin_head"/>
    <property type="match status" value="1"/>
</dbReference>
<evidence type="ECO:0000256" key="22">
    <source>
        <dbReference type="PROSITE-ProRule" id="PRU10141"/>
    </source>
</evidence>
<dbReference type="GO" id="GO:0000146">
    <property type="term" value="F:microfilament motor activity"/>
    <property type="evidence" value="ECO:0007669"/>
    <property type="project" value="TreeGrafter"/>
</dbReference>
<dbReference type="OMA" id="KRGDNPP"/>
<organism evidence="25 26">
    <name type="scientific">Cimex lectularius</name>
    <name type="common">Bed bug</name>
    <name type="synonym">Acanthia lectularia</name>
    <dbReference type="NCBI Taxonomy" id="79782"/>
    <lineage>
        <taxon>Eukaryota</taxon>
        <taxon>Metazoa</taxon>
        <taxon>Ecdysozoa</taxon>
        <taxon>Arthropoda</taxon>
        <taxon>Hexapoda</taxon>
        <taxon>Insecta</taxon>
        <taxon>Pterygota</taxon>
        <taxon>Neoptera</taxon>
        <taxon>Paraneoptera</taxon>
        <taxon>Hemiptera</taxon>
        <taxon>Heteroptera</taxon>
        <taxon>Panheteroptera</taxon>
        <taxon>Cimicomorpha</taxon>
        <taxon>Cimicidae</taxon>
        <taxon>Cimex</taxon>
    </lineage>
</organism>
<dbReference type="GO" id="GO:0005524">
    <property type="term" value="F:ATP binding"/>
    <property type="evidence" value="ECO:0007669"/>
    <property type="project" value="UniProtKB-UniRule"/>
</dbReference>
<keyword evidence="10 21" id="KW-0547">Nucleotide-binding</keyword>
<dbReference type="Pfam" id="PF00612">
    <property type="entry name" value="IQ"/>
    <property type="match status" value="2"/>
</dbReference>
<sequence length="1295" mass="149756">MAVYKQLASIMDLDLIPEPGNRLVLELLIGEGTYGEVYTARYAATGERVAVKILENVSENIEEILEEYKILKDLCHHPNLPLFYGMFLRRFPVLEEDQLWFVMELCSGGSVTDLVQGLMKYKESLLEYQIAYILAETIEALVYLHANHCMHRDVKGHNILLTENAQVKLVDFGVSSHLERTHGHKNTSVGTPYWMAPEVIACEQQTDSWYDTRCDIWSLGITAIELAEGDPPLSNLHPMRALFQIPRNPPPTLQRKDCHLLSEFVSDLLVKDMERRPYAKQLRSHPLIRKGVEYSYKARIELEKEIQRQRIYGRYSRQPEITTKHGKLKSHKRYVKSDINVEDLVCLSVLTEDIIVEQLKARFEIDQIYTYIGDILIGINPYASLGLYTASKQRLYCKQSRRSKPPHIFAVADAAYQALVHQKKNQSIVISGESGAGKTESGNLLLKQLVFLGKAPNGNLEERILQVNPLLEAFGNAQTGINANSSRFGKFLELSLSPSGKVSGARVNVYLLEQSRVAQQSRQEHNFHVFYYLYEGIINEKRHQEFYLDVDVHKTHRYLSSHREDYDTKMKNVKMYNEMKLAFQRVGFHKGEIDSVYCIIFAILHFGDIRFGEVISQDNTDNKSKIMELKPLYRAANLLGLDPNDIMECLLENIVSTRGETIVRNNSVIDASASRDSIVKALYSRLFDWIVNRINGLLSFNTRNEQLSIGILDIFGFENFERNSFEQLCINIANEQIQYYFNQHVFTWEQQEYMAEGIPIDLVEFTDNRPVLDMLLSRPLGLLALLDEESRFPRATDKSLIDKFHSNIKSKFYVKPKSNAPCFAIIHYAGGVLYQAEGFLNKNRHFLAPRATKLLRSSNLEIVKCLFDGPISKTGNLYSASKDHPTKCAKNNYYENVLQSHSRSQQTAATYFRYSLMELLQKMVIGSPQFVRCIKPNDRRLPHVFDSARVNQQLRYIGVMETIRIRQQGFSHRISFNDLLNSYGFLAFRYNEHVLPTKDHCRLLLLRLKMNGWAVGKTKVFLKYFHVEYLTKLYEDKIRKIIIIQSCIRGWLARQRCHKLRRQLMYSAVTLQRYIRGWLARKSTTKSNGKQKVNNEFKYMIRQQQPTKQQTDNEEELSTPWGNVKMRRINHLKNDVYSERDVNLNHKQVVTKSRKPQCLQKAVVGPLKNDSNKQHELNALCNDIHSKNKQVQNYVRQNASEVHLRQISNDVLNNEVEQSSKSVSPSSFSSSSDKEKVSGSWRYRNKYIKPELQINDDNEGPYNFRKLLRPTEHPPTESLRKHLGARCRPVNLKAM</sequence>